<feature type="domain" description="RNase H type-1" evidence="2">
    <location>
        <begin position="2"/>
        <end position="65"/>
    </location>
</feature>
<dbReference type="Gene3D" id="3.30.420.10">
    <property type="entry name" value="Ribonuclease H-like superfamily/Ribonuclease H"/>
    <property type="match status" value="1"/>
</dbReference>
<dbReference type="InterPro" id="IPR002156">
    <property type="entry name" value="RNaseH_domain"/>
</dbReference>
<dbReference type="GO" id="GO:0004523">
    <property type="term" value="F:RNA-DNA hybrid ribonuclease activity"/>
    <property type="evidence" value="ECO:0007669"/>
    <property type="project" value="InterPro"/>
</dbReference>
<dbReference type="GO" id="GO:0003676">
    <property type="term" value="F:nucleic acid binding"/>
    <property type="evidence" value="ECO:0007669"/>
    <property type="project" value="InterPro"/>
</dbReference>
<dbReference type="Pfam" id="PF13456">
    <property type="entry name" value="RVT_3"/>
    <property type="match status" value="1"/>
</dbReference>
<dbReference type="EMBL" id="JBBNAF010000006">
    <property type="protein sequence ID" value="KAK9134765.1"/>
    <property type="molecule type" value="Genomic_DNA"/>
</dbReference>
<name>A0AAP0JJG2_9MAGN</name>
<reference evidence="3 4" key="1">
    <citation type="submission" date="2024-01" db="EMBL/GenBank/DDBJ databases">
        <title>Genome assemblies of Stephania.</title>
        <authorList>
            <person name="Yang L."/>
        </authorList>
    </citation>
    <scope>NUCLEOTIDE SEQUENCE [LARGE SCALE GENOMIC DNA]</scope>
    <source>
        <strain evidence="3">YNDBR</strain>
        <tissue evidence="3">Leaf</tissue>
    </source>
</reference>
<dbReference type="InterPro" id="IPR036397">
    <property type="entry name" value="RNaseH_sf"/>
</dbReference>
<evidence type="ECO:0000259" key="2">
    <source>
        <dbReference type="Pfam" id="PF13456"/>
    </source>
</evidence>
<dbReference type="PANTHER" id="PTHR47723:SF19">
    <property type="entry name" value="POLYNUCLEOTIDYL TRANSFERASE, RIBONUCLEASE H-LIKE SUPERFAMILY PROTEIN"/>
    <property type="match status" value="1"/>
</dbReference>
<evidence type="ECO:0000313" key="3">
    <source>
        <dbReference type="EMBL" id="KAK9134765.1"/>
    </source>
</evidence>
<dbReference type="InterPro" id="IPR053151">
    <property type="entry name" value="RNase_H-like"/>
</dbReference>
<dbReference type="Proteomes" id="UP001420932">
    <property type="component" value="Unassembled WGS sequence"/>
</dbReference>
<evidence type="ECO:0000256" key="1">
    <source>
        <dbReference type="SAM" id="MobiDB-lite"/>
    </source>
</evidence>
<organism evidence="3 4">
    <name type="scientific">Stephania yunnanensis</name>
    <dbReference type="NCBI Taxonomy" id="152371"/>
    <lineage>
        <taxon>Eukaryota</taxon>
        <taxon>Viridiplantae</taxon>
        <taxon>Streptophyta</taxon>
        <taxon>Embryophyta</taxon>
        <taxon>Tracheophyta</taxon>
        <taxon>Spermatophyta</taxon>
        <taxon>Magnoliopsida</taxon>
        <taxon>Ranunculales</taxon>
        <taxon>Menispermaceae</taxon>
        <taxon>Menispermoideae</taxon>
        <taxon>Cissampelideae</taxon>
        <taxon>Stephania</taxon>
    </lineage>
</organism>
<proteinExistence type="predicted"/>
<dbReference type="InterPro" id="IPR044730">
    <property type="entry name" value="RNase_H-like_dom_plant"/>
</dbReference>
<dbReference type="PANTHER" id="PTHR47723">
    <property type="entry name" value="OS05G0353850 PROTEIN"/>
    <property type="match status" value="1"/>
</dbReference>
<dbReference type="SUPFAM" id="SSF53098">
    <property type="entry name" value="Ribonuclease H-like"/>
    <property type="match status" value="1"/>
</dbReference>
<dbReference type="InterPro" id="IPR012337">
    <property type="entry name" value="RNaseH-like_sf"/>
</dbReference>
<keyword evidence="4" id="KW-1185">Reference proteome</keyword>
<dbReference type="CDD" id="cd06222">
    <property type="entry name" value="RNase_H_like"/>
    <property type="match status" value="1"/>
</dbReference>
<sequence length="219" mass="24275">MGYRKVILEKDSLAAVTKINNRCVSPNQRWALLLQILKLLDDHWQVQVKHVHMEGNRVADRMASLARQLSIGRGITVASGVGRLFKYGRGERLVERENKEGGRRRGRLSAGEAGDGAQARRRRRRGLAAGAPEQGVVALSSSSHNGTWRRLAWQWYVEAELQTATARRDLRRGGNERKEASGNGKVGQGAEEGEWKEWVSVVELVEVSIASSVKTCGPL</sequence>
<accession>A0AAP0JJG2</accession>
<protein>
    <recommendedName>
        <fullName evidence="2">RNase H type-1 domain-containing protein</fullName>
    </recommendedName>
</protein>
<dbReference type="AlphaFoldDB" id="A0AAP0JJG2"/>
<feature type="compositionally biased region" description="Basic and acidic residues" evidence="1">
    <location>
        <begin position="168"/>
        <end position="180"/>
    </location>
</feature>
<feature type="region of interest" description="Disordered" evidence="1">
    <location>
        <begin position="168"/>
        <end position="191"/>
    </location>
</feature>
<gene>
    <name evidence="3" type="ORF">Syun_014095</name>
</gene>
<feature type="region of interest" description="Disordered" evidence="1">
    <location>
        <begin position="96"/>
        <end position="130"/>
    </location>
</feature>
<comment type="caution">
    <text evidence="3">The sequence shown here is derived from an EMBL/GenBank/DDBJ whole genome shotgun (WGS) entry which is preliminary data.</text>
</comment>
<evidence type="ECO:0000313" key="4">
    <source>
        <dbReference type="Proteomes" id="UP001420932"/>
    </source>
</evidence>